<dbReference type="Proteomes" id="UP000789366">
    <property type="component" value="Unassembled WGS sequence"/>
</dbReference>
<dbReference type="EMBL" id="CAJVPW010002657">
    <property type="protein sequence ID" value="CAG8511092.1"/>
    <property type="molecule type" value="Genomic_DNA"/>
</dbReference>
<reference evidence="1" key="1">
    <citation type="submission" date="2021-06" db="EMBL/GenBank/DDBJ databases">
        <authorList>
            <person name="Kallberg Y."/>
            <person name="Tangrot J."/>
            <person name="Rosling A."/>
        </authorList>
    </citation>
    <scope>NUCLEOTIDE SEQUENCE</scope>
    <source>
        <strain evidence="1">28 12/20/2015</strain>
    </source>
</reference>
<organism evidence="1 2">
    <name type="scientific">Cetraspora pellucida</name>
    <dbReference type="NCBI Taxonomy" id="1433469"/>
    <lineage>
        <taxon>Eukaryota</taxon>
        <taxon>Fungi</taxon>
        <taxon>Fungi incertae sedis</taxon>
        <taxon>Mucoromycota</taxon>
        <taxon>Glomeromycotina</taxon>
        <taxon>Glomeromycetes</taxon>
        <taxon>Diversisporales</taxon>
        <taxon>Gigasporaceae</taxon>
        <taxon>Cetraspora</taxon>
    </lineage>
</organism>
<evidence type="ECO:0000313" key="1">
    <source>
        <dbReference type="EMBL" id="CAG8511092.1"/>
    </source>
</evidence>
<accession>A0ACA9L704</accession>
<gene>
    <name evidence="1" type="ORF">SPELUC_LOCUS3481</name>
</gene>
<evidence type="ECO:0000313" key="2">
    <source>
        <dbReference type="Proteomes" id="UP000789366"/>
    </source>
</evidence>
<sequence length="126" mass="14702">MPPKNIFLKHRCNATQACDSCKRSKNKCSRLDQSTKCSRCTKQNIECTYLFQQGKRGPKREKCRPKPRKHDPRKRKPTPPLTLILPSNNTPLTTPPSNITPSHNNNHELHELLRDLFFDIWDHCEV</sequence>
<proteinExistence type="predicted"/>
<keyword evidence="2" id="KW-1185">Reference proteome</keyword>
<protein>
    <submittedName>
        <fullName evidence="1">2260_t:CDS:1</fullName>
    </submittedName>
</protein>
<comment type="caution">
    <text evidence="1">The sequence shown here is derived from an EMBL/GenBank/DDBJ whole genome shotgun (WGS) entry which is preliminary data.</text>
</comment>
<name>A0ACA9L704_9GLOM</name>